<evidence type="ECO:0000313" key="1">
    <source>
        <dbReference type="EMBL" id="KAK4426437.1"/>
    </source>
</evidence>
<evidence type="ECO:0000313" key="2">
    <source>
        <dbReference type="Proteomes" id="UP001293254"/>
    </source>
</evidence>
<comment type="caution">
    <text evidence="1">The sequence shown here is derived from an EMBL/GenBank/DDBJ whole genome shotgun (WGS) entry which is preliminary data.</text>
</comment>
<gene>
    <name evidence="1" type="ORF">Salat_1412300</name>
</gene>
<name>A0AAE2CLD4_9LAMI</name>
<dbReference type="Proteomes" id="UP001293254">
    <property type="component" value="Unassembled WGS sequence"/>
</dbReference>
<sequence>MWKDFQPRLNGVGVELGTDSSLLEVGTSSEGGRDSVVVRFQVVGQVNLSEQMEGIRELTAMNEVFEKAIEFNQFLAWISWYSSYEWFVTFGHHQLNSSYHLSPNRNS</sequence>
<keyword evidence="2" id="KW-1185">Reference proteome</keyword>
<reference evidence="1" key="1">
    <citation type="submission" date="2020-06" db="EMBL/GenBank/DDBJ databases">
        <authorList>
            <person name="Li T."/>
            <person name="Hu X."/>
            <person name="Zhang T."/>
            <person name="Song X."/>
            <person name="Zhang H."/>
            <person name="Dai N."/>
            <person name="Sheng W."/>
            <person name="Hou X."/>
            <person name="Wei L."/>
        </authorList>
    </citation>
    <scope>NUCLEOTIDE SEQUENCE</scope>
    <source>
        <strain evidence="1">3651</strain>
        <tissue evidence="1">Leaf</tissue>
    </source>
</reference>
<proteinExistence type="predicted"/>
<accession>A0AAE2CLD4</accession>
<reference evidence="1" key="2">
    <citation type="journal article" date="2024" name="Plant">
        <title>Genomic evolution and insights into agronomic trait innovations of Sesamum species.</title>
        <authorList>
            <person name="Miao H."/>
            <person name="Wang L."/>
            <person name="Qu L."/>
            <person name="Liu H."/>
            <person name="Sun Y."/>
            <person name="Le M."/>
            <person name="Wang Q."/>
            <person name="Wei S."/>
            <person name="Zheng Y."/>
            <person name="Lin W."/>
            <person name="Duan Y."/>
            <person name="Cao H."/>
            <person name="Xiong S."/>
            <person name="Wang X."/>
            <person name="Wei L."/>
            <person name="Li C."/>
            <person name="Ma Q."/>
            <person name="Ju M."/>
            <person name="Zhao R."/>
            <person name="Li G."/>
            <person name="Mu C."/>
            <person name="Tian Q."/>
            <person name="Mei H."/>
            <person name="Zhang T."/>
            <person name="Gao T."/>
            <person name="Zhang H."/>
        </authorList>
    </citation>
    <scope>NUCLEOTIDE SEQUENCE</scope>
    <source>
        <strain evidence="1">3651</strain>
    </source>
</reference>
<organism evidence="1 2">
    <name type="scientific">Sesamum alatum</name>
    <dbReference type="NCBI Taxonomy" id="300844"/>
    <lineage>
        <taxon>Eukaryota</taxon>
        <taxon>Viridiplantae</taxon>
        <taxon>Streptophyta</taxon>
        <taxon>Embryophyta</taxon>
        <taxon>Tracheophyta</taxon>
        <taxon>Spermatophyta</taxon>
        <taxon>Magnoliopsida</taxon>
        <taxon>eudicotyledons</taxon>
        <taxon>Gunneridae</taxon>
        <taxon>Pentapetalae</taxon>
        <taxon>asterids</taxon>
        <taxon>lamiids</taxon>
        <taxon>Lamiales</taxon>
        <taxon>Pedaliaceae</taxon>
        <taxon>Sesamum</taxon>
    </lineage>
</organism>
<protein>
    <submittedName>
        <fullName evidence="1">Uncharacterized protein</fullName>
    </submittedName>
</protein>
<dbReference type="AlphaFoldDB" id="A0AAE2CLD4"/>
<dbReference type="EMBL" id="JACGWO010000005">
    <property type="protein sequence ID" value="KAK4426437.1"/>
    <property type="molecule type" value="Genomic_DNA"/>
</dbReference>